<evidence type="ECO:0000259" key="1">
    <source>
        <dbReference type="Pfam" id="PF19419"/>
    </source>
</evidence>
<evidence type="ECO:0000313" key="2">
    <source>
        <dbReference type="EMBL" id="MBD3108417.1"/>
    </source>
</evidence>
<dbReference type="EMBL" id="JACXSI010000018">
    <property type="protein sequence ID" value="MBD3108417.1"/>
    <property type="molecule type" value="Genomic_DNA"/>
</dbReference>
<feature type="domain" description="DUF5983" evidence="1">
    <location>
        <begin position="6"/>
        <end position="100"/>
    </location>
</feature>
<accession>A0A927CX88</accession>
<protein>
    <recommendedName>
        <fullName evidence="1">DUF5983 domain-containing protein</fullName>
    </recommendedName>
</protein>
<sequence>MIEKILTVSTANISKQTAEWLEEQAKLSDKGTMDVSVYEKSGDGWFIPVNERVFTDEIKSGQSIPVEFFDVYNYAVTHHCPWMMIAREADVIEELPQYEW</sequence>
<dbReference type="Pfam" id="PF19419">
    <property type="entry name" value="DUF5983"/>
    <property type="match status" value="1"/>
</dbReference>
<proteinExistence type="predicted"/>
<evidence type="ECO:0000313" key="3">
    <source>
        <dbReference type="Proteomes" id="UP000602076"/>
    </source>
</evidence>
<dbReference type="InterPro" id="IPR046025">
    <property type="entry name" value="DUF5983"/>
</dbReference>
<dbReference type="AlphaFoldDB" id="A0A927CX88"/>
<name>A0A927CX88_9BACI</name>
<gene>
    <name evidence="2" type="ORF">IEO70_08565</name>
</gene>
<dbReference type="RefSeq" id="WP_190997961.1">
    <property type="nucleotide sequence ID" value="NZ_JACXSI010000018.1"/>
</dbReference>
<reference evidence="2" key="1">
    <citation type="submission" date="2020-09" db="EMBL/GenBank/DDBJ databases">
        <title>Bacillus faecalis sp. nov., a moderately halophilic bacterium isolated from cow faeces.</title>
        <authorList>
            <person name="Jiang L."/>
            <person name="Lee J."/>
        </authorList>
    </citation>
    <scope>NUCLEOTIDE SEQUENCE</scope>
    <source>
        <strain evidence="2">AGMB 02131</strain>
    </source>
</reference>
<keyword evidence="3" id="KW-1185">Reference proteome</keyword>
<comment type="caution">
    <text evidence="2">The sequence shown here is derived from an EMBL/GenBank/DDBJ whole genome shotgun (WGS) entry which is preliminary data.</text>
</comment>
<dbReference type="Proteomes" id="UP000602076">
    <property type="component" value="Unassembled WGS sequence"/>
</dbReference>
<organism evidence="2 3">
    <name type="scientific">Peribacillus faecalis</name>
    <dbReference type="NCBI Taxonomy" id="2772559"/>
    <lineage>
        <taxon>Bacteria</taxon>
        <taxon>Bacillati</taxon>
        <taxon>Bacillota</taxon>
        <taxon>Bacilli</taxon>
        <taxon>Bacillales</taxon>
        <taxon>Bacillaceae</taxon>
        <taxon>Peribacillus</taxon>
    </lineage>
</organism>